<name>G7Y6N3_CLOSI</name>
<reference key="2">
    <citation type="submission" date="2011-10" db="EMBL/GenBank/DDBJ databases">
        <title>The genome and transcriptome sequence of Clonorchis sinensis provide insights into the carcinogenic liver fluke.</title>
        <authorList>
            <person name="Wang X."/>
            <person name="Huang Y."/>
            <person name="Chen W."/>
            <person name="Liu H."/>
            <person name="Guo L."/>
            <person name="Chen Y."/>
            <person name="Luo F."/>
            <person name="Zhou W."/>
            <person name="Sun J."/>
            <person name="Mao Q."/>
            <person name="Liang P."/>
            <person name="Zhou C."/>
            <person name="Tian Y."/>
            <person name="Men J."/>
            <person name="Lv X."/>
            <person name="Huang L."/>
            <person name="Zhou J."/>
            <person name="Hu Y."/>
            <person name="Li R."/>
            <person name="Zhang F."/>
            <person name="Lei H."/>
            <person name="Li X."/>
            <person name="Hu X."/>
            <person name="Liang C."/>
            <person name="Xu J."/>
            <person name="Wu Z."/>
            <person name="Yu X."/>
        </authorList>
    </citation>
    <scope>NUCLEOTIDE SEQUENCE</scope>
    <source>
        <strain>Henan</strain>
    </source>
</reference>
<evidence type="ECO:0000313" key="2">
    <source>
        <dbReference type="EMBL" id="GAA48618.1"/>
    </source>
</evidence>
<organism evidence="2 3">
    <name type="scientific">Clonorchis sinensis</name>
    <name type="common">Chinese liver fluke</name>
    <dbReference type="NCBI Taxonomy" id="79923"/>
    <lineage>
        <taxon>Eukaryota</taxon>
        <taxon>Metazoa</taxon>
        <taxon>Spiralia</taxon>
        <taxon>Lophotrochozoa</taxon>
        <taxon>Platyhelminthes</taxon>
        <taxon>Trematoda</taxon>
        <taxon>Digenea</taxon>
        <taxon>Opisthorchiida</taxon>
        <taxon>Opisthorchiata</taxon>
        <taxon>Opisthorchiidae</taxon>
        <taxon>Clonorchis</taxon>
    </lineage>
</organism>
<reference evidence="2" key="1">
    <citation type="journal article" date="2011" name="Genome Biol.">
        <title>The draft genome of the carcinogenic human liver fluke Clonorchis sinensis.</title>
        <authorList>
            <person name="Wang X."/>
            <person name="Chen W."/>
            <person name="Huang Y."/>
            <person name="Sun J."/>
            <person name="Men J."/>
            <person name="Liu H."/>
            <person name="Luo F."/>
            <person name="Guo L."/>
            <person name="Lv X."/>
            <person name="Deng C."/>
            <person name="Zhou C."/>
            <person name="Fan Y."/>
            <person name="Li X."/>
            <person name="Huang L."/>
            <person name="Hu Y."/>
            <person name="Liang C."/>
            <person name="Hu X."/>
            <person name="Xu J."/>
            <person name="Yu X."/>
        </authorList>
    </citation>
    <scope>NUCLEOTIDE SEQUENCE [LARGE SCALE GENOMIC DNA]</scope>
    <source>
        <strain evidence="2">Henan</strain>
    </source>
</reference>
<dbReference type="Proteomes" id="UP000008909">
    <property type="component" value="Unassembled WGS sequence"/>
</dbReference>
<evidence type="ECO:0000313" key="3">
    <source>
        <dbReference type="Proteomes" id="UP000008909"/>
    </source>
</evidence>
<keyword evidence="3" id="KW-1185">Reference proteome</keyword>
<dbReference type="EMBL" id="DF142899">
    <property type="protein sequence ID" value="GAA48618.1"/>
    <property type="molecule type" value="Genomic_DNA"/>
</dbReference>
<gene>
    <name evidence="2" type="ORF">CLF_101827</name>
</gene>
<proteinExistence type="predicted"/>
<dbReference type="AlphaFoldDB" id="G7Y6N3"/>
<feature type="compositionally biased region" description="Basic and acidic residues" evidence="1">
    <location>
        <begin position="171"/>
        <end position="195"/>
    </location>
</feature>
<accession>G7Y6N3</accession>
<feature type="region of interest" description="Disordered" evidence="1">
    <location>
        <begin position="153"/>
        <end position="200"/>
    </location>
</feature>
<feature type="compositionally biased region" description="Basic and acidic residues" evidence="1">
    <location>
        <begin position="153"/>
        <end position="164"/>
    </location>
</feature>
<evidence type="ECO:0000256" key="1">
    <source>
        <dbReference type="SAM" id="MobiDB-lite"/>
    </source>
</evidence>
<sequence>MGEIRHKAVIMITVDVVTHFNYSSSLQHASPVSMCDADYEASPIHSDLIYWPMTVCHNHNCKRFQSCRALVVTARPTSMCDAAYEASPSSNNLIQRPMTASHAHICPRFLVCAQTTNQNAGFCVNYMPLNNDESGRRKGPQAIATEIFDHEGRNCAPKTREGKTPEQTGIQRDEKRLANEKQLSKPTKEEADKYAAESSSEPFTQALRSAIKPTILSGSNACRLLSFGDSRKIVKRLFNQLPDIKQSACLEQPSIIALTETLLTPNDSDAKILIGCHYLST</sequence>
<protein>
    <submittedName>
        <fullName evidence="2">Uncharacterized protein</fullName>
    </submittedName>
</protein>